<dbReference type="InterPro" id="IPR027417">
    <property type="entry name" value="P-loop_NTPase"/>
</dbReference>
<dbReference type="EMBL" id="MCSI01000175">
    <property type="protein sequence ID" value="PME56630.1"/>
    <property type="molecule type" value="Genomic_DNA"/>
</dbReference>
<evidence type="ECO:0000259" key="2">
    <source>
        <dbReference type="Pfam" id="PF02463"/>
    </source>
</evidence>
<organism evidence="3 4">
    <name type="scientific">Vibrio lentus</name>
    <dbReference type="NCBI Taxonomy" id="136468"/>
    <lineage>
        <taxon>Bacteria</taxon>
        <taxon>Pseudomonadati</taxon>
        <taxon>Pseudomonadota</taxon>
        <taxon>Gammaproteobacteria</taxon>
        <taxon>Vibrionales</taxon>
        <taxon>Vibrionaceae</taxon>
        <taxon>Vibrio</taxon>
    </lineage>
</organism>
<name>A0A2N7BJ62_9VIBR</name>
<dbReference type="Pfam" id="PF02463">
    <property type="entry name" value="SMC_N"/>
    <property type="match status" value="1"/>
</dbReference>
<dbReference type="PANTHER" id="PTHR32114">
    <property type="entry name" value="ABC TRANSPORTER ABCH.3"/>
    <property type="match status" value="1"/>
</dbReference>
<sequence>MKWKLNKLEICGFKVFEKFYGDFNSDFVVFDGPNGFGKTSIYDALQLLFCGEIPRIKALSKVINKGKATKQYKRNLYWNNNSENEVTIKAELSNGVDTLFILREASIKDLKTKKYNKPTEFGIFKLFQIDSFDGYSTKTLIEKHEEDLFFSSKFGEYFVKNFSLLNYMSQDSNAIIVPDHSNEHKARFDQISHLINLEEVDNKIKTSDSLKRANESKLSEIKKRIATHIEQVKSLEEKVGEENNKVEYKKLSSTESLPQWDKKKPFVNVNEDDFNRQIDQVTLLRNIVSNKDEVRLRLKNKIILDFVNNPEFSIAVLVSDNFKNYESMSIVNSEIEKLKKQINILSIGSVKIKPEHLDNLNSANKEDIKSIKYEIEIRDKIQKNTDGYISELTKLNQLRDSIIEKLNYFSDKTDCPLCGFDYEERLLLEKALISKTELIEKYIDENDNAFKLSLNSIKGKIDLVNKNLSKLHSDKTESFDSDLFKYLTDNINKRETVGKIVNRFKELGFRLNEIYEKDKVKQDILIEDIKNKVLFLRKPETDVLLNGSLTFLNNNFKDIEVIYGLNENDVKEKECYLRFKYNEVLNGELDSKKKELGSDNKKIEILLALKEKLSDYSLSTVYVKNTYSSRTLGQIESLFHIYSGRLIQNYQRGLGLFIDTDEEKTEIKSKSLSFFTADGTEYDAVLSMSSGQISALTLSFFLSLNRKYAKTAFIFIDDPTQCMDEINIASLSDLLRVELKDRQVVISTHEQEVSDYLRYRYIRGGLNAKSIHLQKEYSSRSEI</sequence>
<dbReference type="RefSeq" id="WP_102267817.1">
    <property type="nucleotide sequence ID" value="NZ_MCSH01000133.1"/>
</dbReference>
<feature type="coiled-coil region" evidence="1">
    <location>
        <begin position="218"/>
        <end position="245"/>
    </location>
</feature>
<keyword evidence="1" id="KW-0175">Coiled coil</keyword>
<gene>
    <name evidence="3" type="ORF">BCV30_19010</name>
</gene>
<proteinExistence type="predicted"/>
<evidence type="ECO:0000313" key="3">
    <source>
        <dbReference type="EMBL" id="PME56630.1"/>
    </source>
</evidence>
<accession>A0A2N7BJ62</accession>
<dbReference type="InterPro" id="IPR003395">
    <property type="entry name" value="RecF/RecN/SMC_N"/>
</dbReference>
<evidence type="ECO:0000313" key="4">
    <source>
        <dbReference type="Proteomes" id="UP000235778"/>
    </source>
</evidence>
<dbReference type="Proteomes" id="UP000235778">
    <property type="component" value="Unassembled WGS sequence"/>
</dbReference>
<protein>
    <recommendedName>
        <fullName evidence="2">RecF/RecN/SMC N-terminal domain-containing protein</fullName>
    </recommendedName>
</protein>
<reference evidence="4" key="1">
    <citation type="submission" date="2016-07" db="EMBL/GenBank/DDBJ databases">
        <title>Nontailed viruses are major unrecognized killers of bacteria in the ocean.</title>
        <authorList>
            <person name="Kauffman K."/>
            <person name="Hussain F."/>
            <person name="Yang J."/>
            <person name="Arevalo P."/>
            <person name="Brown J."/>
            <person name="Cutler M."/>
            <person name="Kelly L."/>
            <person name="Polz M.F."/>
        </authorList>
    </citation>
    <scope>NUCLEOTIDE SEQUENCE [LARGE SCALE GENOMIC DNA]</scope>
    <source>
        <strain evidence="4">10N.286.55.C1</strain>
    </source>
</reference>
<dbReference type="AlphaFoldDB" id="A0A2N7BJ62"/>
<dbReference type="PANTHER" id="PTHR32114:SF2">
    <property type="entry name" value="ABC TRANSPORTER ABCH.3"/>
    <property type="match status" value="1"/>
</dbReference>
<evidence type="ECO:0000256" key="1">
    <source>
        <dbReference type="SAM" id="Coils"/>
    </source>
</evidence>
<comment type="caution">
    <text evidence="3">The sequence shown here is derived from an EMBL/GenBank/DDBJ whole genome shotgun (WGS) entry which is preliminary data.</text>
</comment>
<dbReference type="SUPFAM" id="SSF52540">
    <property type="entry name" value="P-loop containing nucleoside triphosphate hydrolases"/>
    <property type="match status" value="1"/>
</dbReference>
<dbReference type="Gene3D" id="3.40.50.300">
    <property type="entry name" value="P-loop containing nucleotide triphosphate hydrolases"/>
    <property type="match status" value="2"/>
</dbReference>
<feature type="domain" description="RecF/RecN/SMC N-terminal" evidence="2">
    <location>
        <begin position="5"/>
        <end position="754"/>
    </location>
</feature>